<keyword evidence="2" id="KW-1185">Reference proteome</keyword>
<proteinExistence type="predicted"/>
<sequence>MDDEQSLIDLVFSLPPALLKLLTNCSGPITLIAGLIQTISWTHPKGPWPSWILLFSYLLFCQLSAYLLSYGLINIFFLILVISLSTATNKTTTITHPIAVLHSLQDFQIIIDHYSALSTPIYQILFDHQHQQPQQSTEAIRACLTTLPLTILIGRFIPTQTIFIFIGTLLLTWSSPWFILLRKLVNRSLIVKFISTVLVDLLFHLRFIPLQRYNQFFPEYHQESLTLSSSFKLICNFFFRSKHYYSNVDSQEKSTPLHANSSPRLNNSGEEIEFSLTIYENQRWWMGLDWTPNLLPHERTNWTDSLNQPVPSPGMFQLPSMITYKDIREDRLKRRVEWSWIDPEWKIIDSNHQQNNHQVWSPRHPTRNQNTSENSPPPPTHDSPNVASPPESPHLHQRTHNRSVSQSGSIGGNFHSDSEIHSQSLLQSGLGLGVVNAPSNGQHITGEWEVDPNGWQYGDNHWDKMSKKSGIGRYTRRRAWTRKALMRSIIIPIEIGSPSSNDSTSSSNDNHQNQEEEERNPTILKSPAPSSSSSSAARIPGHPITPASPVLVTTTTSSASHSHSHSSSHSSSSSTALSLNLKRSLGLLRRK</sequence>
<reference evidence="2" key="1">
    <citation type="journal article" date="2018" name="BMC Genomics">
        <title>Genomic insights into host adaptation between the wheat stripe rust pathogen (Puccinia striiformis f. sp. tritici) and the barley stripe rust pathogen (Puccinia striiformis f. sp. hordei).</title>
        <authorList>
            <person name="Xia C."/>
            <person name="Wang M."/>
            <person name="Yin C."/>
            <person name="Cornejo O.E."/>
            <person name="Hulbert S.H."/>
            <person name="Chen X."/>
        </authorList>
    </citation>
    <scope>NUCLEOTIDE SEQUENCE [LARGE SCALE GENOMIC DNA]</scope>
    <source>
        <strain evidence="2">93-210</strain>
    </source>
</reference>
<comment type="caution">
    <text evidence="1">The sequence shown here is derived from an EMBL/GenBank/DDBJ whole genome shotgun (WGS) entry which is preliminary data.</text>
</comment>
<name>A0ACC0EUF0_9BASI</name>
<gene>
    <name evidence="1" type="ORF">MJO28_001595</name>
</gene>
<dbReference type="EMBL" id="CM045866">
    <property type="protein sequence ID" value="KAI7961106.1"/>
    <property type="molecule type" value="Genomic_DNA"/>
</dbReference>
<evidence type="ECO:0000313" key="2">
    <source>
        <dbReference type="Proteomes" id="UP001060170"/>
    </source>
</evidence>
<accession>A0ACC0EUF0</accession>
<protein>
    <submittedName>
        <fullName evidence="1">Uncharacterized protein</fullName>
    </submittedName>
</protein>
<evidence type="ECO:0000313" key="1">
    <source>
        <dbReference type="EMBL" id="KAI7961106.1"/>
    </source>
</evidence>
<reference evidence="2" key="2">
    <citation type="journal article" date="2018" name="Mol. Plant Microbe Interact.">
        <title>Genome sequence resources for the wheat stripe rust pathogen (Puccinia striiformis f. sp. tritici) and the barley stripe rust pathogen (Puccinia striiformis f. sp. hordei).</title>
        <authorList>
            <person name="Xia C."/>
            <person name="Wang M."/>
            <person name="Yin C."/>
            <person name="Cornejo O.E."/>
            <person name="Hulbert S.H."/>
            <person name="Chen X."/>
        </authorList>
    </citation>
    <scope>NUCLEOTIDE SEQUENCE [LARGE SCALE GENOMIC DNA]</scope>
    <source>
        <strain evidence="2">93-210</strain>
    </source>
</reference>
<dbReference type="Proteomes" id="UP001060170">
    <property type="component" value="Chromosome 2"/>
</dbReference>
<reference evidence="1 2" key="3">
    <citation type="journal article" date="2022" name="Microbiol. Spectr.">
        <title>Folding features and dynamics of 3D genome architecture in plant fungal pathogens.</title>
        <authorList>
            <person name="Xia C."/>
        </authorList>
    </citation>
    <scope>NUCLEOTIDE SEQUENCE [LARGE SCALE GENOMIC DNA]</scope>
    <source>
        <strain evidence="1 2">93-210</strain>
    </source>
</reference>
<organism evidence="1 2">
    <name type="scientific">Puccinia striiformis f. sp. tritici</name>
    <dbReference type="NCBI Taxonomy" id="168172"/>
    <lineage>
        <taxon>Eukaryota</taxon>
        <taxon>Fungi</taxon>
        <taxon>Dikarya</taxon>
        <taxon>Basidiomycota</taxon>
        <taxon>Pucciniomycotina</taxon>
        <taxon>Pucciniomycetes</taxon>
        <taxon>Pucciniales</taxon>
        <taxon>Pucciniaceae</taxon>
        <taxon>Puccinia</taxon>
    </lineage>
</organism>